<reference evidence="3 4" key="1">
    <citation type="submission" date="2019-02" db="EMBL/GenBank/DDBJ databases">
        <title>Deep-cultivation of Planctomycetes and their phenomic and genomic characterization uncovers novel biology.</title>
        <authorList>
            <person name="Wiegand S."/>
            <person name="Jogler M."/>
            <person name="Boedeker C."/>
            <person name="Pinto D."/>
            <person name="Vollmers J."/>
            <person name="Rivas-Marin E."/>
            <person name="Kohn T."/>
            <person name="Peeters S.H."/>
            <person name="Heuer A."/>
            <person name="Rast P."/>
            <person name="Oberbeckmann S."/>
            <person name="Bunk B."/>
            <person name="Jeske O."/>
            <person name="Meyerdierks A."/>
            <person name="Storesund J.E."/>
            <person name="Kallscheuer N."/>
            <person name="Luecker S."/>
            <person name="Lage O.M."/>
            <person name="Pohl T."/>
            <person name="Merkel B.J."/>
            <person name="Hornburger P."/>
            <person name="Mueller R.-W."/>
            <person name="Bruemmer F."/>
            <person name="Labrenz M."/>
            <person name="Spormann A.M."/>
            <person name="Op den Camp H."/>
            <person name="Overmann J."/>
            <person name="Amann R."/>
            <person name="Jetten M.S.M."/>
            <person name="Mascher T."/>
            <person name="Medema M.H."/>
            <person name="Devos D.P."/>
            <person name="Kaster A.-K."/>
            <person name="Ovreas L."/>
            <person name="Rohde M."/>
            <person name="Galperin M.Y."/>
            <person name="Jogler C."/>
        </authorList>
    </citation>
    <scope>NUCLEOTIDE SEQUENCE [LARGE SCALE GENOMIC DNA]</scope>
    <source>
        <strain evidence="3 4">CA12</strain>
    </source>
</reference>
<dbReference type="PANTHER" id="PTHR30093:SF2">
    <property type="entry name" value="TYPE II SECRETION SYSTEM PROTEIN H"/>
    <property type="match status" value="1"/>
</dbReference>
<proteinExistence type="predicted"/>
<keyword evidence="1" id="KW-0812">Transmembrane</keyword>
<dbReference type="EMBL" id="CP036265">
    <property type="protein sequence ID" value="QDT14489.1"/>
    <property type="molecule type" value="Genomic_DNA"/>
</dbReference>
<accession>A0A517P542</accession>
<evidence type="ECO:0000313" key="3">
    <source>
        <dbReference type="EMBL" id="QDT14489.1"/>
    </source>
</evidence>
<name>A0A517P542_9PLAN</name>
<organism evidence="3 4">
    <name type="scientific">Alienimonas californiensis</name>
    <dbReference type="NCBI Taxonomy" id="2527989"/>
    <lineage>
        <taxon>Bacteria</taxon>
        <taxon>Pseudomonadati</taxon>
        <taxon>Planctomycetota</taxon>
        <taxon>Planctomycetia</taxon>
        <taxon>Planctomycetales</taxon>
        <taxon>Planctomycetaceae</taxon>
        <taxon>Alienimonas</taxon>
    </lineage>
</organism>
<keyword evidence="4" id="KW-1185">Reference proteome</keyword>
<dbReference type="KEGG" id="acaf:CA12_05630"/>
<protein>
    <submittedName>
        <fullName evidence="3">Putative major pilin subunit</fullName>
    </submittedName>
</protein>
<dbReference type="AlphaFoldDB" id="A0A517P542"/>
<dbReference type="SUPFAM" id="SSF54523">
    <property type="entry name" value="Pili subunits"/>
    <property type="match status" value="1"/>
</dbReference>
<dbReference type="Gene3D" id="3.30.700.10">
    <property type="entry name" value="Glycoprotein, Type 4 Pilin"/>
    <property type="match status" value="1"/>
</dbReference>
<dbReference type="InterPro" id="IPR011453">
    <property type="entry name" value="DUF1559"/>
</dbReference>
<dbReference type="NCBIfam" id="TIGR02532">
    <property type="entry name" value="IV_pilin_GFxxxE"/>
    <property type="match status" value="1"/>
</dbReference>
<evidence type="ECO:0000256" key="1">
    <source>
        <dbReference type="SAM" id="Phobius"/>
    </source>
</evidence>
<gene>
    <name evidence="3" type="ORF">CA12_05630</name>
</gene>
<dbReference type="InterPro" id="IPR027558">
    <property type="entry name" value="Pre_pil_HX9DG_C"/>
</dbReference>
<feature type="domain" description="DUF1559" evidence="2">
    <location>
        <begin position="68"/>
        <end position="364"/>
    </location>
</feature>
<sequence>MLAVELPVRAATNARFGPISASTLSGLFPLQAFHFPARRLRAGFTLIELLVVIAIIAILVSLLLPAVQQAREAARRSQCQNNLKQLGLAMHNYHSTYKVFPMGCGGTNNGTAHGAAGYKAVSTGLNMGVFPPLTPFLDETALWNQISKPYGQEYSGTTLVAADPQWPPFGGNGDSNYPPERHTLNVLMCPSDGPLFGTAADTNYAVNWGDNADGVGDSSRTKARGMFVYQASLGLRDARDGTVNTLLFAEIGRQQDRSYQGGLWRNASNYSTPEGCLAAANDPNNPGFYPAGTDYQQDRGGAWFRSHGHYSGFTTILPPNGPSCSGGTGIENDVNISAGSYHTGGVQVTMADGSVRFVSETIDATTTPALSTGTANVTSGRSPYGTWGALGTRAGGEVVDDF</sequence>
<dbReference type="Pfam" id="PF07963">
    <property type="entry name" value="N_methyl"/>
    <property type="match status" value="1"/>
</dbReference>
<dbReference type="NCBIfam" id="TIGR04294">
    <property type="entry name" value="pre_pil_HX9DG"/>
    <property type="match status" value="1"/>
</dbReference>
<feature type="transmembrane region" description="Helical" evidence="1">
    <location>
        <begin position="46"/>
        <end position="67"/>
    </location>
</feature>
<dbReference type="InterPro" id="IPR045584">
    <property type="entry name" value="Pilin-like"/>
</dbReference>
<keyword evidence="1" id="KW-0472">Membrane</keyword>
<dbReference type="PROSITE" id="PS00409">
    <property type="entry name" value="PROKAR_NTER_METHYL"/>
    <property type="match status" value="1"/>
</dbReference>
<evidence type="ECO:0000313" key="4">
    <source>
        <dbReference type="Proteomes" id="UP000318741"/>
    </source>
</evidence>
<keyword evidence="1" id="KW-1133">Transmembrane helix</keyword>
<dbReference type="Proteomes" id="UP000318741">
    <property type="component" value="Chromosome"/>
</dbReference>
<evidence type="ECO:0000259" key="2">
    <source>
        <dbReference type="Pfam" id="PF07596"/>
    </source>
</evidence>
<dbReference type="PANTHER" id="PTHR30093">
    <property type="entry name" value="GENERAL SECRETION PATHWAY PROTEIN G"/>
    <property type="match status" value="1"/>
</dbReference>
<dbReference type="InterPro" id="IPR012902">
    <property type="entry name" value="N_methyl_site"/>
</dbReference>
<dbReference type="Pfam" id="PF07596">
    <property type="entry name" value="SBP_bac_10"/>
    <property type="match status" value="1"/>
</dbReference>